<dbReference type="SUPFAM" id="SSF49373">
    <property type="entry name" value="Invasin/intimin cell-adhesion fragments"/>
    <property type="match status" value="2"/>
</dbReference>
<feature type="region of interest" description="Disordered" evidence="1">
    <location>
        <begin position="1087"/>
        <end position="1110"/>
    </location>
</feature>
<dbReference type="PANTHER" id="PTHR43308">
    <property type="entry name" value="OUTER MEMBRANE PROTEIN ALPHA-RELATED"/>
    <property type="match status" value="1"/>
</dbReference>
<dbReference type="Pfam" id="PF18316">
    <property type="entry name" value="S-l_SbsC_C"/>
    <property type="match status" value="1"/>
</dbReference>
<organism evidence="3 4">
    <name type="scientific">Cohnella abietis</name>
    <dbReference type="NCBI Taxonomy" id="2507935"/>
    <lineage>
        <taxon>Bacteria</taxon>
        <taxon>Bacillati</taxon>
        <taxon>Bacillota</taxon>
        <taxon>Bacilli</taxon>
        <taxon>Bacillales</taxon>
        <taxon>Paenibacillaceae</taxon>
        <taxon>Cohnella</taxon>
    </lineage>
</organism>
<name>A0A3T1DBR0_9BACL</name>
<dbReference type="InterPro" id="IPR001119">
    <property type="entry name" value="SLH_dom"/>
</dbReference>
<dbReference type="PANTHER" id="PTHR43308:SF5">
    <property type="entry name" value="S-LAYER PROTEIN _ PEPTIDOGLYCAN ENDO-BETA-N-ACETYLGLUCOSAMINIDASE"/>
    <property type="match status" value="1"/>
</dbReference>
<sequence length="1929" mass="200870">MIPNMNRRMEKKNDRFRKTAYLLLAVILWIPLLASGGGKAAAAGGWSMIDGGGPNGLNVTSTNLAEYPALAAWNGEVYVAWQEKIVGNNPNQIRVKKFDSTGWKSVDGNGPYGINMAPGIAGTQPTMAVYDDALYVAWVEGVTSSLGKIRVKKYSSAGWSPAEGSLTGINYDGNNGANSPTLVVYKNALYASWIEASKLRVKMYTGGEWASVDGGAEGLNKDPNKAAAFPALAVLGNDLIAVWSEQYGSIYQLRAKKYNGTSWTPIDGNGVTGLNIKTDKSAYSPSLIAADGDLYAAWNEPVDATNDDQIRVKKYDGNVWTSIDGNGKNGINVDPSFRAYQVKLAVVNHEVHAVWSENWGWVGSTAVFKIRAKKYNGSVWTSAEAGLNGFVADSSKAAFNPAITTLNNATFVAWQEKNTSVEQIRVNYMPAPAVNSVTVTPPSPISLAQGGSKQLQASVDAQGGAATTLTWTSSDSSSKVAVDGTGNVTVAADAAPGDYTITATSTFDNSKKATVTIKVLLPAVISVSFSQGSASIQQGLYRQIGFTVNVVEGTPKTLNWTSSDVSNKVAVNGTGLVTVASDAVPGSYTITATSTFDNSKKATMTITVTAAPAVNSVTVTPATYSVVQGGSKQLAVMVDAAGGATTNVTWSSSDASNKVAVSGTGNVTVAANAVPDDYTITATSTFNNSKKGTATITVTAAPVAEARPAAQIDYAAEQLTGLVPNGAYTIKGTAVTADSNGKLEIDGSWLGTTVNVVKKGNGTTTIDSLAQALSLPARPATPTAGKTDETSINGNDGTLTNVTSAMEYKKGTSGSWADVTGTSVTELEPDTYSVRFKATSSAFASQAQLVTISTFGLSPEATPVAVIDYAGEQLTGLVPNASYTIKGTAVTANSNGEVTIDESWLGTTVNVVKKGNGTTSIDSVAQALILPVRPATPTAGKTDETSINGNNGSLTNVTSAMEYKKGTGGSWQDLTGTSLTGLEPDTYYVRAKATSSAFASVAQTVTIAAFNASHESTPVAVIDYAGEQLTGLVPNAPYTINGTDVTANSDGEVTIDESWLRTTVNVVKKGNGTTTTDSAAQTISLPARPATPTAGKTDETSINGNNGTLTNVTSSMEYKKGTGGSWTDVTGTSLTGLEPDTYYVRVKATSSAFASESQQVTISTYGSLPEATPAAGIDYAAEQLTGLEPNETYTINGTTVTADGNGKVAINGSWLGATVNVVKKGNGTTTTDSAEQTLSLPARPAAPVDITVTDVTYNGANDGSILNLNLTMEYKKGNTGTWTNTSGTSEVGLEPGVYYVRVAATQTAFASIPAQVTIHDSGATIPAAPNVNADDASNVIVGLDTTMEFSVDGGAYVRYNGTNMPQLSGEHTVLVRVAASGSVPAGPSTTLIFTTNVSVPAGGLTVTAGDPSGSANDGKTRITVTPGVNGEHRLVYFNFGSGTVKVPNVGDTLSGYSNVPSDLLIPAANGDKIGIAEVDAQGRVVKFGQTAAIVIVEQSGPQPTNGTSTDTNEEAVDVLINGKVENAGKATTTESVGIKTTTVVVDPAKLKAKLESEGVNAVVTIPVKSASNVIVGELNGQMVKNMENLSATLVLQTSKGTYTLPAKEINIDEVAGKFGSNVKLDDIQLKISIAQTSDTMAKVVKNAEAEGKFSVVVPALDFTVTGTYGGKTVEVTKFNVYVERMVALPEGIDPNKITTGVVVEPDGTVRHVPTKIVVIDGKHYAQINSLTNSTYSVVWHPLEFLDVANHWAKSAVNDMGSRMVIDGTGNGLFSPGRDITRAEFAAILVRGLGLKLENSSTVFSDVKTSNWFSSAINTAYSYKLIEGFENGTFRPNDKITREQAMMILSRAMAITGLKAKLSTQSDDTTLRSFRDELNVSGWAHSSVIDSVQAGLVSGRSATELAPKAFITRAEVATIIQRLLQTSGLI</sequence>
<dbReference type="InterPro" id="IPR051465">
    <property type="entry name" value="Cell_Envelope_Struct_Comp"/>
</dbReference>
<dbReference type="InterPro" id="IPR003343">
    <property type="entry name" value="Big_2"/>
</dbReference>
<reference evidence="3 4" key="1">
    <citation type="submission" date="2019-01" db="EMBL/GenBank/DDBJ databases">
        <title>Complete genome sequence of Cohnella hallensis HS21 isolated from Korean fir (Abies koreana) rhizospheric soil.</title>
        <authorList>
            <person name="Jiang L."/>
            <person name="Kang S.W."/>
            <person name="Kim S."/>
            <person name="Jung J."/>
            <person name="Kim C.Y."/>
            <person name="Kim D.H."/>
            <person name="Kim S.W."/>
            <person name="Lee J."/>
        </authorList>
    </citation>
    <scope>NUCLEOTIDE SEQUENCE [LARGE SCALE GENOMIC DNA]</scope>
    <source>
        <strain evidence="3 4">HS21</strain>
    </source>
</reference>
<gene>
    <name evidence="3" type="ORF">KCTCHS21_49650</name>
</gene>
<dbReference type="Pfam" id="PF02368">
    <property type="entry name" value="Big_2"/>
    <property type="match status" value="2"/>
</dbReference>
<evidence type="ECO:0000256" key="1">
    <source>
        <dbReference type="SAM" id="MobiDB-lite"/>
    </source>
</evidence>
<feature type="compositionally biased region" description="Polar residues" evidence="1">
    <location>
        <begin position="790"/>
        <end position="799"/>
    </location>
</feature>
<evidence type="ECO:0000313" key="3">
    <source>
        <dbReference type="EMBL" id="BBI35566.1"/>
    </source>
</evidence>
<dbReference type="InterPro" id="IPR003961">
    <property type="entry name" value="FN3_dom"/>
</dbReference>
<evidence type="ECO:0000259" key="2">
    <source>
        <dbReference type="PROSITE" id="PS51272"/>
    </source>
</evidence>
<protein>
    <recommendedName>
        <fullName evidence="2">SLH domain-containing protein</fullName>
    </recommendedName>
</protein>
<dbReference type="Pfam" id="PF00395">
    <property type="entry name" value="SLH"/>
    <property type="match status" value="3"/>
</dbReference>
<dbReference type="PROSITE" id="PS51272">
    <property type="entry name" value="SLH"/>
    <property type="match status" value="3"/>
</dbReference>
<feature type="domain" description="SLH" evidence="2">
    <location>
        <begin position="1870"/>
        <end position="1929"/>
    </location>
</feature>
<feature type="domain" description="SLH" evidence="2">
    <location>
        <begin position="1799"/>
        <end position="1862"/>
    </location>
</feature>
<feature type="compositionally biased region" description="Polar residues" evidence="1">
    <location>
        <begin position="1100"/>
        <end position="1110"/>
    </location>
</feature>
<evidence type="ECO:0000313" key="4">
    <source>
        <dbReference type="Proteomes" id="UP000289856"/>
    </source>
</evidence>
<accession>A0A3T1DBR0</accession>
<dbReference type="SMART" id="SM00635">
    <property type="entry name" value="BID_2"/>
    <property type="match status" value="3"/>
</dbReference>
<feature type="domain" description="SLH" evidence="2">
    <location>
        <begin position="1739"/>
        <end position="1798"/>
    </location>
</feature>
<dbReference type="EMBL" id="AP019400">
    <property type="protein sequence ID" value="BBI35566.1"/>
    <property type="molecule type" value="Genomic_DNA"/>
</dbReference>
<dbReference type="InterPro" id="IPR008964">
    <property type="entry name" value="Invasin/intimin_cell_adhesion"/>
</dbReference>
<dbReference type="Proteomes" id="UP000289856">
    <property type="component" value="Chromosome"/>
</dbReference>
<dbReference type="Gene3D" id="2.60.40.1080">
    <property type="match status" value="3"/>
</dbReference>
<dbReference type="InterPro" id="IPR040751">
    <property type="entry name" value="SbsC_C"/>
</dbReference>
<proteinExistence type="predicted"/>
<dbReference type="SMART" id="SM00060">
    <property type="entry name" value="FN3"/>
    <property type="match status" value="4"/>
</dbReference>
<keyword evidence="4" id="KW-1185">Reference proteome</keyword>
<dbReference type="KEGG" id="cohn:KCTCHS21_49650"/>
<dbReference type="CDD" id="cd00063">
    <property type="entry name" value="FN3"/>
    <property type="match status" value="1"/>
</dbReference>
<feature type="region of interest" description="Disordered" evidence="1">
    <location>
        <begin position="778"/>
        <end position="799"/>
    </location>
</feature>